<sequence length="84" mass="9039">MVNLLFFLSFFFQNDYKYCNCGNFEDGIVTYQVIGAESGCCSGEAGEFGQISYYEPSGGAWKLVGFTAVGGAGGQEICCQNQNS</sequence>
<organism evidence="1 2">
    <name type="scientific">Nonlabens dokdonensis</name>
    <dbReference type="NCBI Taxonomy" id="328515"/>
    <lineage>
        <taxon>Bacteria</taxon>
        <taxon>Pseudomonadati</taxon>
        <taxon>Bacteroidota</taxon>
        <taxon>Flavobacteriia</taxon>
        <taxon>Flavobacteriales</taxon>
        <taxon>Flavobacteriaceae</taxon>
        <taxon>Nonlabens</taxon>
    </lineage>
</organism>
<comment type="caution">
    <text evidence="1">The sequence shown here is derived from an EMBL/GenBank/DDBJ whole genome shotgun (WGS) entry which is preliminary data.</text>
</comment>
<dbReference type="RefSeq" id="WP_303685508.1">
    <property type="nucleotide sequence ID" value="NZ_CAJXYO010000011.1"/>
</dbReference>
<accession>A0A1Z8BFQ4</accession>
<proteinExistence type="predicted"/>
<dbReference type="AlphaFoldDB" id="A0A1Z8BFQ4"/>
<dbReference type="Proteomes" id="UP000196102">
    <property type="component" value="Unassembled WGS sequence"/>
</dbReference>
<name>A0A1Z8BFQ4_9FLAO</name>
<dbReference type="EMBL" id="MAAX01000018">
    <property type="protein sequence ID" value="OUS21404.1"/>
    <property type="molecule type" value="Genomic_DNA"/>
</dbReference>
<evidence type="ECO:0000313" key="2">
    <source>
        <dbReference type="Proteomes" id="UP000196102"/>
    </source>
</evidence>
<protein>
    <submittedName>
        <fullName evidence="1">Uncharacterized protein</fullName>
    </submittedName>
</protein>
<gene>
    <name evidence="1" type="ORF">A9Q93_00970</name>
</gene>
<reference evidence="2" key="1">
    <citation type="journal article" date="2017" name="Proc. Natl. Acad. Sci. U.S.A.">
        <title>Simulation of Deepwater Horizon oil plume reveals substrate specialization within a complex community of hydrocarbon-degraders.</title>
        <authorList>
            <person name="Hu P."/>
            <person name="Dubinsky E.A."/>
            <person name="Probst A.J."/>
            <person name="Wang J."/>
            <person name="Sieber C.M.K."/>
            <person name="Tom L.M."/>
            <person name="Gardinali P."/>
            <person name="Banfield J.F."/>
            <person name="Atlas R.M."/>
            <person name="Andersen G.L."/>
        </authorList>
    </citation>
    <scope>NUCLEOTIDE SEQUENCE [LARGE SCALE GENOMIC DNA]</scope>
</reference>
<evidence type="ECO:0000313" key="1">
    <source>
        <dbReference type="EMBL" id="OUS21404.1"/>
    </source>
</evidence>